<dbReference type="InterPro" id="IPR010044">
    <property type="entry name" value="MTAP"/>
</dbReference>
<evidence type="ECO:0000256" key="1">
    <source>
        <dbReference type="ARBA" id="ARBA00022676"/>
    </source>
</evidence>
<dbReference type="CDD" id="cd09010">
    <property type="entry name" value="MTAP_SsMTAPII_like_MTIP"/>
    <property type="match status" value="1"/>
</dbReference>
<comment type="caution">
    <text evidence="4">The sequence shown here is derived from an EMBL/GenBank/DDBJ whole genome shotgun (WGS) entry which is preliminary data.</text>
</comment>
<reference evidence="6 7" key="1">
    <citation type="journal article" date="2020" name="Front. Microbiol.">
        <title>Single-cell genomics of novel Actinobacteria with the Wood-Ljungdahl pathway discovered in a serpentinizing system.</title>
        <authorList>
            <person name="Merino N."/>
            <person name="Kawai M."/>
            <person name="Boyd E.S."/>
            <person name="Colman D.R."/>
            <person name="McGlynn S.E."/>
            <person name="Nealson K.H."/>
            <person name="Kurokawa K."/>
            <person name="Hongoh Y."/>
        </authorList>
    </citation>
    <scope>NUCLEOTIDE SEQUENCE [LARGE SCALE GENOMIC DNA]</scope>
    <source>
        <strain evidence="4 6">S25</strain>
        <strain evidence="5 7">S33</strain>
    </source>
</reference>
<gene>
    <name evidence="4" type="ORF">HKBW3S25_00716</name>
    <name evidence="5" type="ORF">HKBW3S33_00215</name>
</gene>
<organism evidence="4 6">
    <name type="scientific">Candidatus Hakubella thermalkaliphila</name>
    <dbReference type="NCBI Taxonomy" id="2754717"/>
    <lineage>
        <taxon>Bacteria</taxon>
        <taxon>Bacillati</taxon>
        <taxon>Actinomycetota</taxon>
        <taxon>Actinomycetota incertae sedis</taxon>
        <taxon>Candidatus Hakubellales</taxon>
        <taxon>Candidatus Hakubellaceae</taxon>
        <taxon>Candidatus Hakubella</taxon>
    </lineage>
</organism>
<keyword evidence="7" id="KW-1185">Reference proteome</keyword>
<evidence type="ECO:0000313" key="7">
    <source>
        <dbReference type="Proteomes" id="UP000591948"/>
    </source>
</evidence>
<keyword evidence="2" id="KW-0808">Transferase</keyword>
<dbReference type="EMBL" id="BLRX01000060">
    <property type="protein sequence ID" value="GFP25258.1"/>
    <property type="molecule type" value="Genomic_DNA"/>
</dbReference>
<evidence type="ECO:0000259" key="3">
    <source>
        <dbReference type="Pfam" id="PF01048"/>
    </source>
</evidence>
<protein>
    <submittedName>
        <fullName evidence="4">5'-methylthioadenosine phosphorylase</fullName>
    </submittedName>
</protein>
<dbReference type="Proteomes" id="UP000591948">
    <property type="component" value="Unassembled WGS sequence"/>
</dbReference>
<feature type="domain" description="Nucleoside phosphorylase" evidence="3">
    <location>
        <begin position="41"/>
        <end position="257"/>
    </location>
</feature>
<dbReference type="PANTHER" id="PTHR42679">
    <property type="entry name" value="S-METHYL-5'-THIOADENOSINE PHOSPHORYLASE"/>
    <property type="match status" value="1"/>
</dbReference>
<dbReference type="Pfam" id="PF01048">
    <property type="entry name" value="PNP_UDP_1"/>
    <property type="match status" value="1"/>
</dbReference>
<evidence type="ECO:0000313" key="5">
    <source>
        <dbReference type="EMBL" id="GFP26801.1"/>
    </source>
</evidence>
<dbReference type="GO" id="GO:0005829">
    <property type="term" value="C:cytosol"/>
    <property type="evidence" value="ECO:0007669"/>
    <property type="project" value="TreeGrafter"/>
</dbReference>
<accession>A0A6V8NYB6</accession>
<keyword evidence="1" id="KW-0328">Glycosyltransferase</keyword>
<proteinExistence type="predicted"/>
<dbReference type="Gene3D" id="3.40.50.1580">
    <property type="entry name" value="Nucleoside phosphorylase domain"/>
    <property type="match status" value="1"/>
</dbReference>
<dbReference type="InterPro" id="IPR000845">
    <property type="entry name" value="Nucleoside_phosphorylase_d"/>
</dbReference>
<dbReference type="EMBL" id="BLRY01000006">
    <property type="protein sequence ID" value="GFP26801.1"/>
    <property type="molecule type" value="Genomic_DNA"/>
</dbReference>
<dbReference type="GO" id="GO:0019509">
    <property type="term" value="P:L-methionine salvage from methylthioadenosine"/>
    <property type="evidence" value="ECO:0007669"/>
    <property type="project" value="TreeGrafter"/>
</dbReference>
<dbReference type="GO" id="GO:0009116">
    <property type="term" value="P:nucleoside metabolic process"/>
    <property type="evidence" value="ECO:0007669"/>
    <property type="project" value="InterPro"/>
</dbReference>
<evidence type="ECO:0000256" key="2">
    <source>
        <dbReference type="ARBA" id="ARBA00022679"/>
    </source>
</evidence>
<dbReference type="SUPFAM" id="SSF53167">
    <property type="entry name" value="Purine and uridine phosphorylases"/>
    <property type="match status" value="1"/>
</dbReference>
<sequence length="280" mass="31183">MNGPDMPSADIAFIGGSGTFSINFPEDLSLKGIEIIEKDLVLETPYGRGPKLKYFRIPAEEGDSRTVITCKMHGWRSEIPRAQASLQLFWTLHQAGVKKVISEGGVGSLNLLLDLRDIVIPTDFIDHSTRKDLKVVGDNLLIMRQPICPQIHQALLSSALSRPLNRIFARGVYVVTEGYRFESPAEVSVLRSWGGDIVGQSLSPEVYLSRDIGACFGGLYTVVNYAEGVVKEWRHEDLKDIFYQDAPQVGEIILDALQKISLTQECGCMQFRKPTLLEEE</sequence>
<dbReference type="GO" id="GO:0017061">
    <property type="term" value="F:S-methyl-5-thioadenosine phosphorylase activity"/>
    <property type="evidence" value="ECO:0007669"/>
    <property type="project" value="InterPro"/>
</dbReference>
<dbReference type="Proteomes" id="UP000543224">
    <property type="component" value="Unassembled WGS sequence"/>
</dbReference>
<dbReference type="AlphaFoldDB" id="A0A6V8NYB6"/>
<name>A0A6V8NYB6_9ACTN</name>
<dbReference type="InterPro" id="IPR035994">
    <property type="entry name" value="Nucleoside_phosphorylase_sf"/>
</dbReference>
<dbReference type="PANTHER" id="PTHR42679:SF2">
    <property type="entry name" value="S-METHYL-5'-THIOADENOSINE PHOSPHORYLASE"/>
    <property type="match status" value="1"/>
</dbReference>
<evidence type="ECO:0000313" key="6">
    <source>
        <dbReference type="Proteomes" id="UP000543224"/>
    </source>
</evidence>
<evidence type="ECO:0000313" key="4">
    <source>
        <dbReference type="EMBL" id="GFP25258.1"/>
    </source>
</evidence>